<dbReference type="SUPFAM" id="SSF54695">
    <property type="entry name" value="POZ domain"/>
    <property type="match status" value="1"/>
</dbReference>
<keyword evidence="4" id="KW-1185">Reference proteome</keyword>
<evidence type="ECO:0000313" key="3">
    <source>
        <dbReference type="EMBL" id="CAG8678825.1"/>
    </source>
</evidence>
<dbReference type="OrthoDB" id="6359816at2759"/>
<feature type="region of interest" description="Disordered" evidence="1">
    <location>
        <begin position="390"/>
        <end position="409"/>
    </location>
</feature>
<comment type="caution">
    <text evidence="3">The sequence shown here is derived from an EMBL/GenBank/DDBJ whole genome shotgun (WGS) entry which is preliminary data.</text>
</comment>
<proteinExistence type="predicted"/>
<dbReference type="Gene3D" id="3.30.710.10">
    <property type="entry name" value="Potassium Channel Kv1.1, Chain A"/>
    <property type="match status" value="1"/>
</dbReference>
<sequence length="436" mass="50768">MRILSFYLPFFSTLFISYVIGFEFLNDINCAELNSQNKEILYSYDWIIKNFQDFYQELPSFIQSERFYSPVPSHLQYIQGNYFEWRLYINPVDGYIRSHLSIGLTAIQTDFENKNIIDLKERSADHYFELFVNYNRIEKYISVGKSPRFNSFSTTKYGVSSEISKLIETAKMFPGDHKKIKADLMVRVNFYKIENNSVPSPITINSFEQYFNDDVFSDITFTFDGNFTIKASSIFLATKSLHFKKLLKDIRKDASKIIINMDGVAYNSFYRLLYYIYTGKLDDNLSFEELLDLYNETISREIHDLKQLLSCRIINFVDENNLDTLFTLGFTTKNNVLKNAVLKFSAMSHTNGHINTNSHINTKSYADINTNSYTNDHIDSLTTDHINTNSHTSDHINTKSHTSDHINTKSYTDINTDSYTIDHINTKSHTNSHINT</sequence>
<gene>
    <name evidence="3" type="ORF">FCALED_LOCUS12390</name>
</gene>
<dbReference type="SMART" id="SM00225">
    <property type="entry name" value="BTB"/>
    <property type="match status" value="1"/>
</dbReference>
<organism evidence="3 4">
    <name type="scientific">Funneliformis caledonium</name>
    <dbReference type="NCBI Taxonomy" id="1117310"/>
    <lineage>
        <taxon>Eukaryota</taxon>
        <taxon>Fungi</taxon>
        <taxon>Fungi incertae sedis</taxon>
        <taxon>Mucoromycota</taxon>
        <taxon>Glomeromycotina</taxon>
        <taxon>Glomeromycetes</taxon>
        <taxon>Glomerales</taxon>
        <taxon>Glomeraceae</taxon>
        <taxon>Funneliformis</taxon>
    </lineage>
</organism>
<protein>
    <submittedName>
        <fullName evidence="3">12508_t:CDS:1</fullName>
    </submittedName>
</protein>
<dbReference type="InterPro" id="IPR011333">
    <property type="entry name" value="SKP1/BTB/POZ_sf"/>
</dbReference>
<evidence type="ECO:0000256" key="1">
    <source>
        <dbReference type="SAM" id="MobiDB-lite"/>
    </source>
</evidence>
<evidence type="ECO:0000259" key="2">
    <source>
        <dbReference type="PROSITE" id="PS50097"/>
    </source>
</evidence>
<feature type="non-terminal residue" evidence="3">
    <location>
        <position position="436"/>
    </location>
</feature>
<dbReference type="PROSITE" id="PS50097">
    <property type="entry name" value="BTB"/>
    <property type="match status" value="1"/>
</dbReference>
<dbReference type="InterPro" id="IPR000210">
    <property type="entry name" value="BTB/POZ_dom"/>
</dbReference>
<feature type="compositionally biased region" description="Basic and acidic residues" evidence="1">
    <location>
        <begin position="392"/>
        <end position="407"/>
    </location>
</feature>
<reference evidence="3" key="1">
    <citation type="submission" date="2021-06" db="EMBL/GenBank/DDBJ databases">
        <authorList>
            <person name="Kallberg Y."/>
            <person name="Tangrot J."/>
            <person name="Rosling A."/>
        </authorList>
    </citation>
    <scope>NUCLEOTIDE SEQUENCE</scope>
    <source>
        <strain evidence="3">UK204</strain>
    </source>
</reference>
<dbReference type="AlphaFoldDB" id="A0A9N9EKR3"/>
<dbReference type="EMBL" id="CAJVPQ010005978">
    <property type="protein sequence ID" value="CAG8678825.1"/>
    <property type="molecule type" value="Genomic_DNA"/>
</dbReference>
<dbReference type="Pfam" id="PF00651">
    <property type="entry name" value="BTB"/>
    <property type="match status" value="1"/>
</dbReference>
<accession>A0A9N9EKR3</accession>
<dbReference type="Proteomes" id="UP000789570">
    <property type="component" value="Unassembled WGS sequence"/>
</dbReference>
<feature type="domain" description="BTB" evidence="2">
    <location>
        <begin position="217"/>
        <end position="285"/>
    </location>
</feature>
<evidence type="ECO:0000313" key="4">
    <source>
        <dbReference type="Proteomes" id="UP000789570"/>
    </source>
</evidence>
<name>A0A9N9EKR3_9GLOM</name>